<dbReference type="Proteomes" id="UP000663651">
    <property type="component" value="Chromosome"/>
</dbReference>
<gene>
    <name evidence="1" type="ORF">JZM60_13500</name>
</gene>
<name>A0ABX7Q163_9BACT</name>
<evidence type="ECO:0000313" key="2">
    <source>
        <dbReference type="Proteomes" id="UP000663651"/>
    </source>
</evidence>
<keyword evidence="2" id="KW-1185">Reference proteome</keyword>
<protein>
    <submittedName>
        <fullName evidence="1">Uncharacterized protein</fullName>
    </submittedName>
</protein>
<evidence type="ECO:0000313" key="1">
    <source>
        <dbReference type="EMBL" id="QSV45144.1"/>
    </source>
</evidence>
<dbReference type="EMBL" id="CP071382">
    <property type="protein sequence ID" value="QSV45144.1"/>
    <property type="molecule type" value="Genomic_DNA"/>
</dbReference>
<reference evidence="1 2" key="1">
    <citation type="submission" date="2021-03" db="EMBL/GenBank/DDBJ databases">
        <title>Geobacter metallireducens gen. nov. sp. nov., a microorganism capable of coupling the complete oxidation of organic compounds to the reduction of iron and other metals.</title>
        <authorList>
            <person name="Li Y."/>
        </authorList>
    </citation>
    <scope>NUCLEOTIDE SEQUENCE [LARGE SCALE GENOMIC DNA]</scope>
    <source>
        <strain evidence="1 2">Jerry-YX</strain>
    </source>
</reference>
<dbReference type="RefSeq" id="WP_207162950.1">
    <property type="nucleotide sequence ID" value="NZ_CP071382.1"/>
</dbReference>
<sequence length="398" mass="42747">MIESKPAILSKSLLTAVLAAIVMVLLICGTPKAEPVSTHVVSQGEFASYLVSELGWKSGVPEEPKISDYLAVLSGKHSFRFEAEDFFNIEGDSVTVRNYPLYGPFSGSGWLSGTAAPTTVRFTVFLPRGGEYLLSVVSKGDGQHWYAGGKDFTVNTGGSLREKEAGTITLNGGKQEISVMLPPEGGVDALILNAVGDFPAIEPLGGWRPDTPLSWGDYAETMATVLNLEKNFPAVQAAKPEIVAFKSIKKLPPAVSETNINYLGAHTAASWVRAGANGAVLELPIDVAANGIYALRVRLLGSTFITDFNGVRKQWDGKPYLYWYDLGVARLSRGTHVFKIELPPLGGADVVELTAHKSSQQDYLAALGLVGKNPSSTLSRAELEDQLRKDLGRLIPAR</sequence>
<accession>A0ABX7Q163</accession>
<proteinExistence type="predicted"/>
<organism evidence="1 2">
    <name type="scientific">Geobacter benzoatilyticus</name>
    <dbReference type="NCBI Taxonomy" id="2815309"/>
    <lineage>
        <taxon>Bacteria</taxon>
        <taxon>Pseudomonadati</taxon>
        <taxon>Thermodesulfobacteriota</taxon>
        <taxon>Desulfuromonadia</taxon>
        <taxon>Geobacterales</taxon>
        <taxon>Geobacteraceae</taxon>
        <taxon>Geobacter</taxon>
    </lineage>
</organism>